<dbReference type="eggNOG" id="ENOG50341W5">
    <property type="taxonomic scope" value="Bacteria"/>
</dbReference>
<organism evidence="1 2">
    <name type="scientific">Cyanobium gracile (strain ATCC 27147 / PCC 6307)</name>
    <dbReference type="NCBI Taxonomy" id="292564"/>
    <lineage>
        <taxon>Bacteria</taxon>
        <taxon>Bacillati</taxon>
        <taxon>Cyanobacteriota</taxon>
        <taxon>Cyanophyceae</taxon>
        <taxon>Synechococcales</taxon>
        <taxon>Prochlorococcaceae</taxon>
        <taxon>Cyanobium</taxon>
    </lineage>
</organism>
<reference evidence="2" key="1">
    <citation type="journal article" date="2013" name="Proc. Natl. Acad. Sci. U.S.A.">
        <title>Improving the coverage of the cyanobacterial phylum using diversity-driven genome sequencing.</title>
        <authorList>
            <person name="Shih P.M."/>
            <person name="Wu D."/>
            <person name="Latifi A."/>
            <person name="Axen S.D."/>
            <person name="Fewer D.P."/>
            <person name="Talla E."/>
            <person name="Calteau A."/>
            <person name="Cai F."/>
            <person name="Tandeau de Marsac N."/>
            <person name="Rippka R."/>
            <person name="Herdman M."/>
            <person name="Sivonen K."/>
            <person name="Coursin T."/>
            <person name="Laurent T."/>
            <person name="Goodwin L."/>
            <person name="Nolan M."/>
            <person name="Davenport K.W."/>
            <person name="Han C.S."/>
            <person name="Rubin E.M."/>
            <person name="Eisen J.A."/>
            <person name="Woyke T."/>
            <person name="Gugger M."/>
            <person name="Kerfeld C.A."/>
        </authorList>
    </citation>
    <scope>NUCLEOTIDE SEQUENCE [LARGE SCALE GENOMIC DNA]</scope>
    <source>
        <strain evidence="2">ATCC 27147 / PCC 6307</strain>
    </source>
</reference>
<dbReference type="Pfam" id="PF04250">
    <property type="entry name" value="DUF429"/>
    <property type="match status" value="1"/>
</dbReference>
<dbReference type="KEGG" id="cgc:Cyagr_2046"/>
<name>K9P6Y4_CYAGP</name>
<protein>
    <recommendedName>
        <fullName evidence="3">DUF429 domain-containing protein</fullName>
    </recommendedName>
</protein>
<evidence type="ECO:0000313" key="2">
    <source>
        <dbReference type="Proteomes" id="UP000010388"/>
    </source>
</evidence>
<evidence type="ECO:0000313" key="1">
    <source>
        <dbReference type="EMBL" id="AFY29167.1"/>
    </source>
</evidence>
<evidence type="ECO:0008006" key="3">
    <source>
        <dbReference type="Google" id="ProtNLM"/>
    </source>
</evidence>
<gene>
    <name evidence="1" type="ordered locus">Cyagr_2046</name>
</gene>
<dbReference type="STRING" id="292564.Cyagr_2046"/>
<proteinExistence type="predicted"/>
<dbReference type="InterPro" id="IPR007362">
    <property type="entry name" value="DUF429"/>
</dbReference>
<sequence length="214" mass="22489">MSPPTLAFSSDRHGNPIMRFVGFDPGGEKAFGWAVVEATTDGLRFVAGNVVSGAPSAVAQSSALLRGAPAAVGIDAPLFWVCEGDRSADAQVRRLVCEAGGQSGTVSHVNSLRGACLVQGVLVAKLSREQWPAAPLTEAHPKALLRVSAAALAFVSAPEFPEVGEHIRDAALAAYAAHAFLTQAAGWHDLLLNERSPFFPGGTEVAYWFPKQRT</sequence>
<dbReference type="AlphaFoldDB" id="K9P6Y4"/>
<dbReference type="HOGENOM" id="CLU_1287053_0_0_3"/>
<dbReference type="OrthoDB" id="9554134at2"/>
<accession>K9P6Y4</accession>
<dbReference type="Proteomes" id="UP000010388">
    <property type="component" value="Chromosome"/>
</dbReference>
<dbReference type="EMBL" id="CP003495">
    <property type="protein sequence ID" value="AFY29167.1"/>
    <property type="molecule type" value="Genomic_DNA"/>
</dbReference>